<evidence type="ECO:0000313" key="4">
    <source>
        <dbReference type="Proteomes" id="UP000305471"/>
    </source>
</evidence>
<dbReference type="PANTHER" id="PTHR24104">
    <property type="entry name" value="E3 UBIQUITIN-PROTEIN LIGASE NHLRC1-RELATED"/>
    <property type="match status" value="1"/>
</dbReference>
<feature type="chain" id="PRO_5020322901" evidence="2">
    <location>
        <begin position="31"/>
        <end position="427"/>
    </location>
</feature>
<dbReference type="Gene3D" id="2.120.10.30">
    <property type="entry name" value="TolB, C-terminal domain"/>
    <property type="match status" value="1"/>
</dbReference>
<dbReference type="EMBL" id="SWCO01000005">
    <property type="protein sequence ID" value="TKB03047.1"/>
    <property type="molecule type" value="Genomic_DNA"/>
</dbReference>
<feature type="signal peptide" evidence="2">
    <location>
        <begin position="1"/>
        <end position="30"/>
    </location>
</feature>
<evidence type="ECO:0000313" key="3">
    <source>
        <dbReference type="EMBL" id="TKB03047.1"/>
    </source>
</evidence>
<dbReference type="InterPro" id="IPR050952">
    <property type="entry name" value="TRIM-NHL_E3_ligases"/>
</dbReference>
<organism evidence="3 4">
    <name type="scientific">Alteromonas portus</name>
    <dbReference type="NCBI Taxonomy" id="2565549"/>
    <lineage>
        <taxon>Bacteria</taxon>
        <taxon>Pseudomonadati</taxon>
        <taxon>Pseudomonadota</taxon>
        <taxon>Gammaproteobacteria</taxon>
        <taxon>Alteromonadales</taxon>
        <taxon>Alteromonadaceae</taxon>
        <taxon>Alteromonas/Salinimonas group</taxon>
        <taxon>Alteromonas</taxon>
    </lineage>
</organism>
<feature type="compositionally biased region" description="Polar residues" evidence="1">
    <location>
        <begin position="274"/>
        <end position="283"/>
    </location>
</feature>
<accession>A0A4U0ZEK6</accession>
<evidence type="ECO:0000256" key="2">
    <source>
        <dbReference type="SAM" id="SignalP"/>
    </source>
</evidence>
<name>A0A4U0ZEK6_9ALTE</name>
<proteinExistence type="predicted"/>
<reference evidence="3 4" key="1">
    <citation type="submission" date="2019-04" db="EMBL/GenBank/DDBJ databases">
        <title>Alteromonas portus sp. nov., an alginate lyase-excreting marine bacterium.</title>
        <authorList>
            <person name="Huang H."/>
            <person name="Mo K."/>
            <person name="Bao S."/>
        </authorList>
    </citation>
    <scope>NUCLEOTIDE SEQUENCE [LARGE SCALE GENOMIC DNA]</scope>
    <source>
        <strain evidence="3 4">HB161718</strain>
    </source>
</reference>
<keyword evidence="2" id="KW-0732">Signal</keyword>
<dbReference type="PANTHER" id="PTHR24104:SF25">
    <property type="entry name" value="PROTEIN LIN-41"/>
    <property type="match status" value="1"/>
</dbReference>
<dbReference type="Pfam" id="PF10282">
    <property type="entry name" value="Lactonase"/>
    <property type="match status" value="1"/>
</dbReference>
<dbReference type="AlphaFoldDB" id="A0A4U0ZEK6"/>
<feature type="region of interest" description="Disordered" evidence="1">
    <location>
        <begin position="260"/>
        <end position="288"/>
    </location>
</feature>
<comment type="caution">
    <text evidence="3">The sequence shown here is derived from an EMBL/GenBank/DDBJ whole genome shotgun (WGS) entry which is preliminary data.</text>
</comment>
<dbReference type="GO" id="GO:0008270">
    <property type="term" value="F:zinc ion binding"/>
    <property type="evidence" value="ECO:0007669"/>
    <property type="project" value="UniProtKB-KW"/>
</dbReference>
<gene>
    <name evidence="3" type="ORF">E5672_08290</name>
</gene>
<dbReference type="InterPro" id="IPR019405">
    <property type="entry name" value="Lactonase_7-beta_prop"/>
</dbReference>
<dbReference type="InterPro" id="IPR011042">
    <property type="entry name" value="6-blade_b-propeller_TolB-like"/>
</dbReference>
<sequence>MESPMTRIHANAFCATALTAASFFSSLTFANTPQAMSPSVGVETVKSTTSSENTTPLIPMATYPIDNKPLPRFSVDASWPSLPETWMLGQVSGLSIDKYDHVWILQRPNSLGKTDIGLAATPSTAVCCEPAPHVIRFTPDGEVAKAWGGESNAPTIDGVNQWPVNVHGLFVDENDTVWLAGNGKDDHVSVGFTFDGEFVKGIGRRGQTNGNMDLVTLGNPADMFMDSEHNELVIADGYINARIASFDVEKERATHVLGAYGEKPLGPTREGDFDQSQATQPQKQGIDPENPLFGNIVHCINQDSDGFIYVCDRRNNRLQIFKREKSGDIRFVKNFAVRPETGGLGTATDVAFSPDGKYLYVADMMNGRIWIYDRKSHEKLGSIGKNGRYPGQFIWLHSIDTDSEGNLYTTEVNTGRRVQKLVFQGVK</sequence>
<protein>
    <submittedName>
        <fullName evidence="3">Uncharacterized protein</fullName>
    </submittedName>
</protein>
<dbReference type="SUPFAM" id="SSF63829">
    <property type="entry name" value="Calcium-dependent phosphotriesterase"/>
    <property type="match status" value="1"/>
</dbReference>
<dbReference type="Proteomes" id="UP000305471">
    <property type="component" value="Unassembled WGS sequence"/>
</dbReference>
<keyword evidence="4" id="KW-1185">Reference proteome</keyword>
<evidence type="ECO:0000256" key="1">
    <source>
        <dbReference type="SAM" id="MobiDB-lite"/>
    </source>
</evidence>